<evidence type="ECO:0000313" key="8">
    <source>
        <dbReference type="EMBL" id="KAK6727639.1"/>
    </source>
</evidence>
<name>A0ABR1BMG6_NECAM</name>
<keyword evidence="9" id="KW-1185">Reference proteome</keyword>
<keyword evidence="5" id="KW-0539">Nucleus</keyword>
<feature type="region of interest" description="Disordered" evidence="7">
    <location>
        <begin position="282"/>
        <end position="314"/>
    </location>
</feature>
<dbReference type="EMBL" id="JAVFWL010000001">
    <property type="protein sequence ID" value="KAK6727639.1"/>
    <property type="molecule type" value="Genomic_DNA"/>
</dbReference>
<evidence type="ECO:0000313" key="9">
    <source>
        <dbReference type="Proteomes" id="UP001303046"/>
    </source>
</evidence>
<evidence type="ECO:0000256" key="6">
    <source>
        <dbReference type="ARBA" id="ARBA00032319"/>
    </source>
</evidence>
<comment type="similarity">
    <text evidence="2">Belongs to the TRM6/GCD10 family.</text>
</comment>
<reference evidence="8 9" key="1">
    <citation type="submission" date="2023-08" db="EMBL/GenBank/DDBJ databases">
        <title>A Necator americanus chromosomal reference genome.</title>
        <authorList>
            <person name="Ilik V."/>
            <person name="Petrzelkova K.J."/>
            <person name="Pardy F."/>
            <person name="Fuh T."/>
            <person name="Niatou-Singa F.S."/>
            <person name="Gouil Q."/>
            <person name="Baker L."/>
            <person name="Ritchie M.E."/>
            <person name="Jex A.R."/>
            <person name="Gazzola D."/>
            <person name="Li H."/>
            <person name="Toshio Fujiwara R."/>
            <person name="Zhan B."/>
            <person name="Aroian R.V."/>
            <person name="Pafco B."/>
            <person name="Schwarz E.M."/>
        </authorList>
    </citation>
    <scope>NUCLEOTIDE SEQUENCE [LARGE SCALE GENOMIC DNA]</scope>
    <source>
        <strain evidence="8 9">Aroian</strain>
        <tissue evidence="8">Whole animal</tissue>
    </source>
</reference>
<dbReference type="PANTHER" id="PTHR12945">
    <property type="entry name" value="TRANSLATION INITIATION FACTOR EIF3-RELATED"/>
    <property type="match status" value="1"/>
</dbReference>
<evidence type="ECO:0000256" key="1">
    <source>
        <dbReference type="ARBA" id="ARBA00004123"/>
    </source>
</evidence>
<organism evidence="8 9">
    <name type="scientific">Necator americanus</name>
    <name type="common">Human hookworm</name>
    <dbReference type="NCBI Taxonomy" id="51031"/>
    <lineage>
        <taxon>Eukaryota</taxon>
        <taxon>Metazoa</taxon>
        <taxon>Ecdysozoa</taxon>
        <taxon>Nematoda</taxon>
        <taxon>Chromadorea</taxon>
        <taxon>Rhabditida</taxon>
        <taxon>Rhabditina</taxon>
        <taxon>Rhabditomorpha</taxon>
        <taxon>Strongyloidea</taxon>
        <taxon>Ancylostomatidae</taxon>
        <taxon>Bunostominae</taxon>
        <taxon>Necator</taxon>
    </lineage>
</organism>
<proteinExistence type="inferred from homology"/>
<protein>
    <recommendedName>
        <fullName evidence="3">tRNA (adenine(58)-N(1))-methyltransferase non-catalytic subunit TRM6</fullName>
    </recommendedName>
    <alternativeName>
        <fullName evidence="6">tRNA(m1A58)-methyltransferase subunit TRM6</fullName>
    </alternativeName>
</protein>
<feature type="compositionally biased region" description="Basic and acidic residues" evidence="7">
    <location>
        <begin position="301"/>
        <end position="314"/>
    </location>
</feature>
<evidence type="ECO:0000256" key="5">
    <source>
        <dbReference type="ARBA" id="ARBA00023242"/>
    </source>
</evidence>
<sequence>MNECVSANEVIEKGSYVVVQKVGGEHIRVMRLTPKQKVLIEKLKFEAESVFGHPYGLFEVTSGRAVPICASQIVQDEGVGDIELRDVNGSADSEATVLEECNQENPDLNPAQALQKLSQEDVLSLKGQGISASELVSKLVEGSKSFNTRTEYAKSKYIRRKTKKHSDRVLILKPTIRLLSRSYYMKDCVRVANLRIDQLGMILQLAGIHYGKNVLLFDQVLGLVSAAVIDRLDGQGSCIHLHRGLIAQSIPCVHSMNFSEEKLSTFLPVRIASLLGTAKQDDDLKEDGADDEQMEEEDCEGAGHDRAEGPTAARKADRLAREKRGLALLEEGFDSLIIATRTVDPISVLQAVFLKLRPSGSVVVYAPHMEPIIDSYRWLMDHSCVNVRLSDQMFRIHQVLPDRTHPLMAQHVVGVNRREHDTQRAVPIEVPLKSV</sequence>
<feature type="compositionally biased region" description="Acidic residues" evidence="7">
    <location>
        <begin position="283"/>
        <end position="300"/>
    </location>
</feature>
<evidence type="ECO:0000256" key="2">
    <source>
        <dbReference type="ARBA" id="ARBA00008320"/>
    </source>
</evidence>
<dbReference type="Proteomes" id="UP001303046">
    <property type="component" value="Unassembled WGS sequence"/>
</dbReference>
<gene>
    <name evidence="8" type="primary">Necator_chrI.g1499</name>
    <name evidence="8" type="ORF">RB195_005373</name>
</gene>
<keyword evidence="4" id="KW-0819">tRNA processing</keyword>
<comment type="caution">
    <text evidence="8">The sequence shown here is derived from an EMBL/GenBank/DDBJ whole genome shotgun (WGS) entry which is preliminary data.</text>
</comment>
<dbReference type="PANTHER" id="PTHR12945:SF0">
    <property type="entry name" value="TRNA (ADENINE(58)-N(1))-METHYLTRANSFERASE NON-CATALYTIC SUBUNIT TRM6"/>
    <property type="match status" value="1"/>
</dbReference>
<dbReference type="Pfam" id="PF04189">
    <property type="entry name" value="Gcd10p"/>
    <property type="match status" value="1"/>
</dbReference>
<accession>A0ABR1BMG6</accession>
<evidence type="ECO:0000256" key="4">
    <source>
        <dbReference type="ARBA" id="ARBA00022694"/>
    </source>
</evidence>
<dbReference type="InterPro" id="IPR017423">
    <property type="entry name" value="TRM6"/>
</dbReference>
<evidence type="ECO:0000256" key="3">
    <source>
        <dbReference type="ARBA" id="ARBA00021704"/>
    </source>
</evidence>
<comment type="subcellular location">
    <subcellularLocation>
        <location evidence="1">Nucleus</location>
    </subcellularLocation>
</comment>
<evidence type="ECO:0000256" key="7">
    <source>
        <dbReference type="SAM" id="MobiDB-lite"/>
    </source>
</evidence>